<dbReference type="EMBL" id="CM043806">
    <property type="protein sequence ID" value="KAI4812459.1"/>
    <property type="molecule type" value="Genomic_DNA"/>
</dbReference>
<proteinExistence type="predicted"/>
<accession>A0ACB9WHK0</accession>
<evidence type="ECO:0000313" key="2">
    <source>
        <dbReference type="Proteomes" id="UP001057452"/>
    </source>
</evidence>
<sequence length="100" mass="10987">MGGCGDEEIPQESAQLTEEHIQSAVQSVFIRPAVALIQSDCPLSLSACPLYAPILFPLYLYLSETSISSSKPQICDDAIQDRKCVTFRKHEQSPSIDQSD</sequence>
<name>A0ACB9WHK0_CHAAC</name>
<organism evidence="1 2">
    <name type="scientific">Chaenocephalus aceratus</name>
    <name type="common">Blackfin icefish</name>
    <name type="synonym">Chaenichthys aceratus</name>
    <dbReference type="NCBI Taxonomy" id="36190"/>
    <lineage>
        <taxon>Eukaryota</taxon>
        <taxon>Metazoa</taxon>
        <taxon>Chordata</taxon>
        <taxon>Craniata</taxon>
        <taxon>Vertebrata</taxon>
        <taxon>Euteleostomi</taxon>
        <taxon>Actinopterygii</taxon>
        <taxon>Neopterygii</taxon>
        <taxon>Teleostei</taxon>
        <taxon>Neoteleostei</taxon>
        <taxon>Acanthomorphata</taxon>
        <taxon>Eupercaria</taxon>
        <taxon>Perciformes</taxon>
        <taxon>Notothenioidei</taxon>
        <taxon>Channichthyidae</taxon>
        <taxon>Chaenocephalus</taxon>
    </lineage>
</organism>
<reference evidence="1" key="1">
    <citation type="submission" date="2022-05" db="EMBL/GenBank/DDBJ databases">
        <title>Chromosome-level genome of Chaenocephalus aceratus.</title>
        <authorList>
            <person name="Park H."/>
        </authorList>
    </citation>
    <scope>NUCLEOTIDE SEQUENCE</scope>
    <source>
        <strain evidence="1">KU_202001</strain>
    </source>
</reference>
<gene>
    <name evidence="1" type="ORF">KUCAC02_023845</name>
</gene>
<protein>
    <submittedName>
        <fullName evidence="1">Uncharacterized protein</fullName>
    </submittedName>
</protein>
<evidence type="ECO:0000313" key="1">
    <source>
        <dbReference type="EMBL" id="KAI4812459.1"/>
    </source>
</evidence>
<dbReference type="Proteomes" id="UP001057452">
    <property type="component" value="Chromosome 22"/>
</dbReference>
<keyword evidence="2" id="KW-1185">Reference proteome</keyword>
<comment type="caution">
    <text evidence="1">The sequence shown here is derived from an EMBL/GenBank/DDBJ whole genome shotgun (WGS) entry which is preliminary data.</text>
</comment>